<feature type="repeat" description="Solcar" evidence="32">
    <location>
        <begin position="281"/>
        <end position="366"/>
    </location>
</feature>
<keyword evidence="9 32" id="KW-0812">Transmembrane</keyword>
<comment type="subcellular location">
    <subcellularLocation>
        <location evidence="1">Mitochondrion inner membrane</location>
        <topology evidence="1">Multi-pass membrane protein</topology>
    </subcellularLocation>
</comment>
<evidence type="ECO:0000313" key="36">
    <source>
        <dbReference type="Proteomes" id="UP001497482"/>
    </source>
</evidence>
<dbReference type="GO" id="GO:0007399">
    <property type="term" value="P:nervous system development"/>
    <property type="evidence" value="ECO:0007669"/>
    <property type="project" value="UniProtKB-ARBA"/>
</dbReference>
<dbReference type="Pfam" id="PF16561">
    <property type="entry name" value="AMPK1_CBM"/>
    <property type="match status" value="1"/>
</dbReference>
<dbReference type="InterPro" id="IPR002167">
    <property type="entry name" value="GDC-like"/>
</dbReference>
<dbReference type="FunFam" id="1.50.40.10:FF:000003">
    <property type="entry name" value="Putative calcium-binding mitochondrial carrier protein scamc-2"/>
    <property type="match status" value="1"/>
</dbReference>
<dbReference type="GO" id="GO:0015297">
    <property type="term" value="F:antiporter activity"/>
    <property type="evidence" value="ECO:0007669"/>
    <property type="project" value="UniProtKB-KW"/>
</dbReference>
<comment type="catalytic activity">
    <reaction evidence="25">
        <text>ADP(out) + phosphate(in) + H(+)(out) = ADP(in) + phosphate(out) + H(+)(in)</text>
        <dbReference type="Rhea" id="RHEA:65844"/>
        <dbReference type="ChEBI" id="CHEBI:15378"/>
        <dbReference type="ChEBI" id="CHEBI:43474"/>
        <dbReference type="ChEBI" id="CHEBI:456216"/>
    </reaction>
</comment>
<evidence type="ECO:0000256" key="11">
    <source>
        <dbReference type="ARBA" id="ARBA00022737"/>
    </source>
</evidence>
<evidence type="ECO:0000256" key="28">
    <source>
        <dbReference type="ARBA" id="ARBA00048804"/>
    </source>
</evidence>
<evidence type="ECO:0000256" key="26">
    <source>
        <dbReference type="ARBA" id="ARBA00048314"/>
    </source>
</evidence>
<dbReference type="SUPFAM" id="SSF47473">
    <property type="entry name" value="EF-hand"/>
    <property type="match status" value="1"/>
</dbReference>
<evidence type="ECO:0000256" key="30">
    <source>
        <dbReference type="ARBA" id="ARBA00048971"/>
    </source>
</evidence>
<dbReference type="Pfam" id="PF00153">
    <property type="entry name" value="Mito_carr"/>
    <property type="match status" value="3"/>
</dbReference>
<protein>
    <recommendedName>
        <fullName evidence="34">EF-hand domain-containing protein</fullName>
    </recommendedName>
</protein>
<feature type="domain" description="EF-hand" evidence="34">
    <location>
        <begin position="15"/>
        <end position="50"/>
    </location>
</feature>
<keyword evidence="18 32" id="KW-0472">Membrane</keyword>
<dbReference type="SMART" id="SM01010">
    <property type="entry name" value="AMPKBI"/>
    <property type="match status" value="1"/>
</dbReference>
<comment type="similarity">
    <text evidence="3">Belongs to the 5'-AMP-activated protein kinase beta subunit family.</text>
</comment>
<keyword evidence="8" id="KW-0597">Phosphoprotein</keyword>
<dbReference type="FunFam" id="1.10.238.10:FF:000028">
    <property type="entry name" value="Putative calcium-binding mitochondrial carrier protein scamc-2"/>
    <property type="match status" value="1"/>
</dbReference>
<evidence type="ECO:0000256" key="10">
    <source>
        <dbReference type="ARBA" id="ARBA00022723"/>
    </source>
</evidence>
<dbReference type="InterPro" id="IPR013783">
    <property type="entry name" value="Ig-like_fold"/>
</dbReference>
<keyword evidence="14" id="KW-0106">Calcium</keyword>
<keyword evidence="6" id="KW-0050">Antiport</keyword>
<evidence type="ECO:0000256" key="3">
    <source>
        <dbReference type="ARBA" id="ARBA00010926"/>
    </source>
</evidence>
<comment type="catalytic activity">
    <reaction evidence="27">
        <text>dAMP(in) + ADP(out) + H(+)(out) = dAMP(out) + ADP(in) + H(+)(in)</text>
        <dbReference type="Rhea" id="RHEA:73675"/>
        <dbReference type="ChEBI" id="CHEBI:15378"/>
        <dbReference type="ChEBI" id="CHEBI:58245"/>
        <dbReference type="ChEBI" id="CHEBI:456216"/>
    </reaction>
</comment>
<feature type="repeat" description="Solcar" evidence="32">
    <location>
        <begin position="187"/>
        <end position="273"/>
    </location>
</feature>
<evidence type="ECO:0000256" key="14">
    <source>
        <dbReference type="ARBA" id="ARBA00022837"/>
    </source>
</evidence>
<keyword evidence="11" id="KW-0677">Repeat</keyword>
<comment type="catalytic activity">
    <reaction evidence="21">
        <text>3'-AMP(out) + phosphate(in) = 3'-AMP(in) + phosphate(out)</text>
        <dbReference type="Rhea" id="RHEA:73691"/>
        <dbReference type="ChEBI" id="CHEBI:43474"/>
        <dbReference type="ChEBI" id="CHEBI:60880"/>
    </reaction>
</comment>
<accession>A0AAV2JT62</accession>
<evidence type="ECO:0000256" key="32">
    <source>
        <dbReference type="PROSITE-ProRule" id="PRU00282"/>
    </source>
</evidence>
<comment type="catalytic activity">
    <reaction evidence="24">
        <text>AMP(out) + phosphate(in) = AMP(in) + phosphate(out)</text>
        <dbReference type="Rhea" id="RHEA:70259"/>
        <dbReference type="ChEBI" id="CHEBI:43474"/>
        <dbReference type="ChEBI" id="CHEBI:456215"/>
    </reaction>
</comment>
<dbReference type="Pfam" id="PF13499">
    <property type="entry name" value="EF-hand_7"/>
    <property type="match status" value="2"/>
</dbReference>
<evidence type="ECO:0000256" key="20">
    <source>
        <dbReference type="ARBA" id="ARBA00036282"/>
    </source>
</evidence>
<comment type="catalytic activity">
    <reaction evidence="22">
        <text>3'-AMP(in) + ADP(out) + H(+)(out) = 3'-AMP(out) + ADP(in) + H(+)(in)</text>
        <dbReference type="Rhea" id="RHEA:73679"/>
        <dbReference type="ChEBI" id="CHEBI:15378"/>
        <dbReference type="ChEBI" id="CHEBI:60880"/>
        <dbReference type="ChEBI" id="CHEBI:456216"/>
    </reaction>
</comment>
<feature type="compositionally biased region" description="Basic and acidic residues" evidence="33">
    <location>
        <begin position="464"/>
        <end position="484"/>
    </location>
</feature>
<dbReference type="InterPro" id="IPR018247">
    <property type="entry name" value="EF_Hand_1_Ca_BS"/>
</dbReference>
<dbReference type="FunFam" id="2.60.40.10:FF:000139">
    <property type="entry name" value="Protein kinase AMP-activated non-catalytic subunit beta 1"/>
    <property type="match status" value="1"/>
</dbReference>
<dbReference type="PROSITE" id="PS50920">
    <property type="entry name" value="SOLCAR"/>
    <property type="match status" value="3"/>
</dbReference>
<dbReference type="InterPro" id="IPR014756">
    <property type="entry name" value="Ig_E-set"/>
</dbReference>
<dbReference type="SUPFAM" id="SSF81296">
    <property type="entry name" value="E set domains"/>
    <property type="match status" value="1"/>
</dbReference>
<dbReference type="Gene3D" id="1.10.238.10">
    <property type="entry name" value="EF-hand"/>
    <property type="match status" value="2"/>
</dbReference>
<evidence type="ECO:0000256" key="29">
    <source>
        <dbReference type="ARBA" id="ARBA00048844"/>
    </source>
</evidence>
<evidence type="ECO:0000256" key="19">
    <source>
        <dbReference type="ARBA" id="ARBA00025180"/>
    </source>
</evidence>
<sequence length="747" mass="82645">MLRTCLLSPARCLDANSERYQELFERLDTNKDGRVDVAELRAGLQAMGIFRQGAAQKIVSSGDQNKDGSLDFNEFSKYLKEHEKKLLLTFKSLDKNNDGRIDASEIQQSLAELGIHVSEDSALKILQSMDIDGTLMVDWNEWREHFLFCPAHNLQEIIRYWKHSTVLDLGESLAIPDEFTEEEKSSGVWWKHLVAGAIAGAVSRTGTAPLDRLKVFMQVHSSKSNKIGLVGGLRQMITEGGLMSLWRGNGINVLKIAPETAIKFMAYEQYKKLLTSDGQKIETHCRFMAGSLAGATAQTAIYPMEVLKTRLTLRKTGQFSGMVDCAKKILKNEGPKAFYKGYIPNLLGIIPYAGIDLAVYETLKNFWLSYHKDSTNPGVMVLVGCGTISSTCGQLASYPLALVRTRMQAQASLNASDQPSMNSLLRTIVAKDGFFGLYRGILPNFMKVIPACGTMGNTSDRVTVDRHGAKAQRTDSSGHKDQEPSNKLVDSTDDPNIFNTHGPESKALEEKEFAPDLDDLVKTGPQARPTVIRWAGGGKEVYISGSFNNWSTKIPLNKSHNDFVAILDLPEGEHQYKFFVDGQWVHDPSEPVVTSQMGTINNLIHVKKSDFEVFDALQVDSLECSDTSDLSSSPPGPYGQSQYIFRPEEHFKGPPILPPHLLQVILNKDTNISCDPALLPEPNHVMLNHLYALSIKDGVMVLNGSCETIPDLDVVFLCRSSILTHSRATFSFGKHVNDLTGTGSHMV</sequence>
<dbReference type="AlphaFoldDB" id="A0AAV2JT62"/>
<keyword evidence="12" id="KW-0999">Mitochondrion inner membrane</keyword>
<evidence type="ECO:0000256" key="18">
    <source>
        <dbReference type="ARBA" id="ARBA00023136"/>
    </source>
</evidence>
<dbReference type="FunFam" id="1.10.238.10:FF:000168">
    <property type="entry name" value="Solute carrier family 25 member 24"/>
    <property type="match status" value="1"/>
</dbReference>
<evidence type="ECO:0000256" key="5">
    <source>
        <dbReference type="ARBA" id="ARBA00022448"/>
    </source>
</evidence>
<dbReference type="Pfam" id="PF04739">
    <property type="entry name" value="AMPKBI"/>
    <property type="match status" value="1"/>
</dbReference>
<feature type="repeat" description="Solcar" evidence="32">
    <location>
        <begin position="377"/>
        <end position="465"/>
    </location>
</feature>
<name>A0AAV2JT62_KNICA</name>
<evidence type="ECO:0000256" key="12">
    <source>
        <dbReference type="ARBA" id="ARBA00022792"/>
    </source>
</evidence>
<dbReference type="InterPro" id="IPR032640">
    <property type="entry name" value="AMPK1_CBM"/>
</dbReference>
<dbReference type="PROSITE" id="PS00018">
    <property type="entry name" value="EF_HAND_1"/>
    <property type="match status" value="2"/>
</dbReference>
<comment type="catalytic activity">
    <reaction evidence="28">
        <text>Mg(2+)(in) + ADP(out) + ATP(in) + H(+)(out) = Mg(2+)(out) + ADP(in) + ATP(out) + H(+)(in)</text>
        <dbReference type="Rhea" id="RHEA:73659"/>
        <dbReference type="ChEBI" id="CHEBI:15378"/>
        <dbReference type="ChEBI" id="CHEBI:18420"/>
        <dbReference type="ChEBI" id="CHEBI:30616"/>
        <dbReference type="ChEBI" id="CHEBI:456216"/>
    </reaction>
</comment>
<dbReference type="Gene3D" id="2.60.40.10">
    <property type="entry name" value="Immunoglobulins"/>
    <property type="match status" value="1"/>
</dbReference>
<comment type="similarity">
    <text evidence="2">Belongs to the mitochondrial carrier (TC 2.A.29) family.</text>
</comment>
<evidence type="ECO:0000256" key="27">
    <source>
        <dbReference type="ARBA" id="ARBA00048433"/>
    </source>
</evidence>
<comment type="catalytic activity">
    <reaction evidence="30">
        <text>Mg(2+)(out) + phosphate(in) + ATP(out) = Mg(2+)(in) + phosphate(out) + ATP(in)</text>
        <dbReference type="Rhea" id="RHEA:65840"/>
        <dbReference type="ChEBI" id="CHEBI:18420"/>
        <dbReference type="ChEBI" id="CHEBI:30616"/>
        <dbReference type="ChEBI" id="CHEBI:43474"/>
    </reaction>
</comment>
<evidence type="ECO:0000256" key="7">
    <source>
        <dbReference type="ARBA" id="ARBA00022516"/>
    </source>
</evidence>
<dbReference type="InterPro" id="IPR023395">
    <property type="entry name" value="MCP_dom_sf"/>
</dbReference>
<dbReference type="PRINTS" id="PR00926">
    <property type="entry name" value="MITOCARRIER"/>
</dbReference>
<dbReference type="Proteomes" id="UP001497482">
    <property type="component" value="Chromosome 14"/>
</dbReference>
<evidence type="ECO:0000256" key="1">
    <source>
        <dbReference type="ARBA" id="ARBA00004448"/>
    </source>
</evidence>
<dbReference type="CDD" id="cd02859">
    <property type="entry name" value="E_set_AMPKbeta_like_N"/>
    <property type="match status" value="1"/>
</dbReference>
<comment type="catalytic activity">
    <reaction evidence="31">
        <text>dADP(in) + ADP(out) = dADP(out) + ADP(in)</text>
        <dbReference type="Rhea" id="RHEA:72855"/>
        <dbReference type="ChEBI" id="CHEBI:57667"/>
        <dbReference type="ChEBI" id="CHEBI:456216"/>
    </reaction>
</comment>
<dbReference type="SUPFAM" id="SSF160219">
    <property type="entry name" value="AMPKBI-like"/>
    <property type="match status" value="1"/>
</dbReference>
<dbReference type="InterPro" id="IPR037256">
    <property type="entry name" value="ASC_dom_sf"/>
</dbReference>
<evidence type="ECO:0000256" key="25">
    <source>
        <dbReference type="ARBA" id="ARBA00047352"/>
    </source>
</evidence>
<comment type="catalytic activity">
    <reaction evidence="23">
        <text>ADP(out) + diphosphate(in) = ADP(in) + diphosphate(out)</text>
        <dbReference type="Rhea" id="RHEA:73671"/>
        <dbReference type="ChEBI" id="CHEBI:33019"/>
        <dbReference type="ChEBI" id="CHEBI:456216"/>
    </reaction>
</comment>
<dbReference type="InterPro" id="IPR018108">
    <property type="entry name" value="MCP_transmembrane"/>
</dbReference>
<evidence type="ECO:0000256" key="17">
    <source>
        <dbReference type="ARBA" id="ARBA00023128"/>
    </source>
</evidence>
<dbReference type="InterPro" id="IPR011992">
    <property type="entry name" value="EF-hand-dom_pair"/>
</dbReference>
<evidence type="ECO:0000256" key="23">
    <source>
        <dbReference type="ARBA" id="ARBA00036630"/>
    </source>
</evidence>
<dbReference type="SUPFAM" id="SSF103506">
    <property type="entry name" value="Mitochondrial carrier"/>
    <property type="match status" value="1"/>
</dbReference>
<proteinExistence type="inferred from homology"/>
<keyword evidence="17" id="KW-0496">Mitochondrion</keyword>
<evidence type="ECO:0000256" key="22">
    <source>
        <dbReference type="ARBA" id="ARBA00036310"/>
    </source>
</evidence>
<comment type="catalytic activity">
    <reaction evidence="29">
        <text>dADP(out) + phosphate(in) + H(+)(out) = dADP(in) + phosphate(out) + H(+)(in)</text>
        <dbReference type="Rhea" id="RHEA:73695"/>
        <dbReference type="ChEBI" id="CHEBI:15378"/>
        <dbReference type="ChEBI" id="CHEBI:43474"/>
        <dbReference type="ChEBI" id="CHEBI:57667"/>
    </reaction>
</comment>
<dbReference type="Gene3D" id="1.50.40.10">
    <property type="entry name" value="Mitochondrial carrier domain"/>
    <property type="match status" value="1"/>
</dbReference>
<evidence type="ECO:0000256" key="13">
    <source>
        <dbReference type="ARBA" id="ARBA00022832"/>
    </source>
</evidence>
<keyword evidence="10" id="KW-0479">Metal-binding</keyword>
<evidence type="ECO:0000256" key="31">
    <source>
        <dbReference type="ARBA" id="ARBA00049234"/>
    </source>
</evidence>
<keyword evidence="16" id="KW-0443">Lipid metabolism</keyword>
<comment type="function">
    <text evidence="19">Non-catalytic subunit of AMP-activated protein kinase (AMPK), an energy sensor protein kinase that plays a key role in regulating cellular energy metabolism. In response to reduction of intracellular ATP levels, AMPK activates energy-producing pathways and inhibits energy-consuming processes: inhibits protein, carbohydrate and lipid biosynthesis, as well as cell growth and proliferation. AMPK acts via direct phosphorylation of metabolic enzymes, and by longer-term effects via phosphorylation of transcription regulators. Also acts as a regulator of cellular polarity by remodeling the actin cytoskeleton; probably by indirectly activating myosin. Beta non-catalytic subunit acts as a scaffold on which the AMPK complex assembles, via its C-terminus that bridges alpha (PRKAA1 or PRKAA2) and gamma subunits (PRKAG1, PRKAG2 or PRKAG3).</text>
</comment>
<keyword evidence="36" id="KW-1185">Reference proteome</keyword>
<dbReference type="InterPro" id="IPR002048">
    <property type="entry name" value="EF_hand_dom"/>
</dbReference>
<evidence type="ECO:0000256" key="6">
    <source>
        <dbReference type="ARBA" id="ARBA00022449"/>
    </source>
</evidence>
<evidence type="ECO:0000256" key="15">
    <source>
        <dbReference type="ARBA" id="ARBA00022989"/>
    </source>
</evidence>
<evidence type="ECO:0000256" key="21">
    <source>
        <dbReference type="ARBA" id="ARBA00036289"/>
    </source>
</evidence>
<comment type="catalytic activity">
    <reaction evidence="26">
        <text>phosphate(in) + ATP(out) + 2 H(+)(out) = phosphate(out) + ATP(in) + 2 H(+)(in)</text>
        <dbReference type="Rhea" id="RHEA:72035"/>
        <dbReference type="ChEBI" id="CHEBI:15378"/>
        <dbReference type="ChEBI" id="CHEBI:30616"/>
        <dbReference type="ChEBI" id="CHEBI:43474"/>
    </reaction>
</comment>
<dbReference type="GO" id="GO:0005509">
    <property type="term" value="F:calcium ion binding"/>
    <property type="evidence" value="ECO:0007669"/>
    <property type="project" value="InterPro"/>
</dbReference>
<comment type="catalytic activity">
    <reaction evidence="20">
        <text>dAMP(out) + phosphate(in) = dAMP(in) + phosphate(out)</text>
        <dbReference type="Rhea" id="RHEA:73687"/>
        <dbReference type="ChEBI" id="CHEBI:43474"/>
        <dbReference type="ChEBI" id="CHEBI:58245"/>
    </reaction>
</comment>
<evidence type="ECO:0000313" key="35">
    <source>
        <dbReference type="EMBL" id="CAL1579786.1"/>
    </source>
</evidence>
<keyword evidence="7" id="KW-0444">Lipid biosynthesis</keyword>
<evidence type="ECO:0000256" key="16">
    <source>
        <dbReference type="ARBA" id="ARBA00023098"/>
    </source>
</evidence>
<keyword evidence="15" id="KW-1133">Transmembrane helix</keyword>
<dbReference type="Gene3D" id="6.20.250.60">
    <property type="match status" value="1"/>
</dbReference>
<evidence type="ECO:0000256" key="2">
    <source>
        <dbReference type="ARBA" id="ARBA00006375"/>
    </source>
</evidence>
<evidence type="ECO:0000256" key="8">
    <source>
        <dbReference type="ARBA" id="ARBA00022553"/>
    </source>
</evidence>
<organism evidence="35 36">
    <name type="scientific">Knipowitschia caucasica</name>
    <name type="common">Caucasian dwarf goby</name>
    <name type="synonym">Pomatoschistus caucasicus</name>
    <dbReference type="NCBI Taxonomy" id="637954"/>
    <lineage>
        <taxon>Eukaryota</taxon>
        <taxon>Metazoa</taxon>
        <taxon>Chordata</taxon>
        <taxon>Craniata</taxon>
        <taxon>Vertebrata</taxon>
        <taxon>Euteleostomi</taxon>
        <taxon>Actinopterygii</taxon>
        <taxon>Neopterygii</taxon>
        <taxon>Teleostei</taxon>
        <taxon>Neoteleostei</taxon>
        <taxon>Acanthomorphata</taxon>
        <taxon>Gobiaria</taxon>
        <taxon>Gobiiformes</taxon>
        <taxon>Gobioidei</taxon>
        <taxon>Gobiidae</taxon>
        <taxon>Gobiinae</taxon>
        <taxon>Knipowitschia</taxon>
    </lineage>
</organism>
<feature type="domain" description="EF-hand" evidence="34">
    <location>
        <begin position="81"/>
        <end position="116"/>
    </location>
</feature>
<evidence type="ECO:0000256" key="33">
    <source>
        <dbReference type="SAM" id="MobiDB-lite"/>
    </source>
</evidence>
<evidence type="ECO:0000256" key="24">
    <source>
        <dbReference type="ARBA" id="ARBA00036908"/>
    </source>
</evidence>
<dbReference type="InterPro" id="IPR002067">
    <property type="entry name" value="MCP"/>
</dbReference>
<comment type="subunit">
    <text evidence="4">Monomer.</text>
</comment>
<keyword evidence="5" id="KW-0813">Transport</keyword>
<evidence type="ECO:0000256" key="9">
    <source>
        <dbReference type="ARBA" id="ARBA00022692"/>
    </source>
</evidence>
<keyword evidence="13" id="KW-0276">Fatty acid metabolism</keyword>
<dbReference type="PRINTS" id="PR00928">
    <property type="entry name" value="GRAVESDC"/>
</dbReference>
<reference evidence="35 36" key="1">
    <citation type="submission" date="2024-04" db="EMBL/GenBank/DDBJ databases">
        <authorList>
            <person name="Waldvogel A.-M."/>
            <person name="Schoenle A."/>
        </authorList>
    </citation>
    <scope>NUCLEOTIDE SEQUENCE [LARGE SCALE GENOMIC DNA]</scope>
</reference>
<dbReference type="InterPro" id="IPR006828">
    <property type="entry name" value="ASC_dom"/>
</dbReference>
<dbReference type="GO" id="GO:0005743">
    <property type="term" value="C:mitochondrial inner membrane"/>
    <property type="evidence" value="ECO:0007669"/>
    <property type="project" value="UniProtKB-SubCell"/>
</dbReference>
<evidence type="ECO:0000259" key="34">
    <source>
        <dbReference type="PROSITE" id="PS50222"/>
    </source>
</evidence>
<dbReference type="EMBL" id="OZ035836">
    <property type="protein sequence ID" value="CAL1579786.1"/>
    <property type="molecule type" value="Genomic_DNA"/>
</dbReference>
<dbReference type="SMART" id="SM00054">
    <property type="entry name" value="EFh"/>
    <property type="match status" value="3"/>
</dbReference>
<gene>
    <name evidence="35" type="ORF">KC01_LOCUS10759</name>
</gene>
<feature type="region of interest" description="Disordered" evidence="33">
    <location>
        <begin position="464"/>
        <end position="498"/>
    </location>
</feature>
<dbReference type="GO" id="GO:0006631">
    <property type="term" value="P:fatty acid metabolic process"/>
    <property type="evidence" value="ECO:0007669"/>
    <property type="project" value="UniProtKB-KW"/>
</dbReference>
<feature type="domain" description="EF-hand" evidence="34">
    <location>
        <begin position="117"/>
        <end position="152"/>
    </location>
</feature>
<dbReference type="PROSITE" id="PS50222">
    <property type="entry name" value="EF_HAND_2"/>
    <property type="match status" value="3"/>
</dbReference>
<evidence type="ECO:0000256" key="4">
    <source>
        <dbReference type="ARBA" id="ARBA00011245"/>
    </source>
</evidence>
<dbReference type="PANTHER" id="PTHR24089">
    <property type="entry name" value="SOLUTE CARRIER FAMILY 25"/>
    <property type="match status" value="1"/>
</dbReference>